<dbReference type="Proteomes" id="UP000039046">
    <property type="component" value="Unassembled WGS sequence"/>
</dbReference>
<gene>
    <name evidence="7" type="ORF">VHEMI05754</name>
</gene>
<keyword evidence="8" id="KW-1185">Reference proteome</keyword>
<sequence>MPAPPDASKPLQERLLELAKTLQFAWFAGHLTLILTTLRYSLSWIRMNYYGTMAQFCYHTTFFAAALTYGIVVYKTQKARAKTGAQPASILSTLSDENVQYLFMAIVWLTFPQYPIALLPYCVYSVFHVATYTRANLIPVITPPPPAADASSPRPKVNSPLADRIGAFVKEYYDSSMSIVAGLEILIWVRVVLSAILFQRRSWILLVFYTAFLRARYSQSSHVQAAFGQLNARVESLVGAQGTPPVARQIWDGVRSTAKSFYEATDINRYVGGAPAAKKSS</sequence>
<evidence type="ECO:0000256" key="3">
    <source>
        <dbReference type="ARBA" id="ARBA00022692"/>
    </source>
</evidence>
<evidence type="ECO:0000313" key="8">
    <source>
        <dbReference type="Proteomes" id="UP000039046"/>
    </source>
</evidence>
<organism evidence="7 8">
    <name type="scientific">[Torrubiella] hemipterigena</name>
    <dbReference type="NCBI Taxonomy" id="1531966"/>
    <lineage>
        <taxon>Eukaryota</taxon>
        <taxon>Fungi</taxon>
        <taxon>Dikarya</taxon>
        <taxon>Ascomycota</taxon>
        <taxon>Pezizomycotina</taxon>
        <taxon>Sordariomycetes</taxon>
        <taxon>Hypocreomycetidae</taxon>
        <taxon>Hypocreales</taxon>
        <taxon>Clavicipitaceae</taxon>
        <taxon>Clavicipitaceae incertae sedis</taxon>
        <taxon>'Torrubiella' clade</taxon>
    </lineage>
</organism>
<comment type="subcellular location">
    <subcellularLocation>
        <location evidence="1">Membrane</location>
        <topology evidence="1">Multi-pass membrane protein</topology>
    </subcellularLocation>
</comment>
<dbReference type="GO" id="GO:0061024">
    <property type="term" value="P:membrane organization"/>
    <property type="evidence" value="ECO:0007669"/>
    <property type="project" value="TreeGrafter"/>
</dbReference>
<feature type="transmembrane region" description="Helical" evidence="6">
    <location>
        <begin position="179"/>
        <end position="198"/>
    </location>
</feature>
<keyword evidence="4 6" id="KW-1133">Transmembrane helix</keyword>
<dbReference type="EMBL" id="CDHN01000003">
    <property type="protein sequence ID" value="CEJ89940.1"/>
    <property type="molecule type" value="Genomic_DNA"/>
</dbReference>
<evidence type="ECO:0000256" key="1">
    <source>
        <dbReference type="ARBA" id="ARBA00004141"/>
    </source>
</evidence>
<dbReference type="GO" id="GO:0071786">
    <property type="term" value="P:endoplasmic reticulum tubular network organization"/>
    <property type="evidence" value="ECO:0007669"/>
    <property type="project" value="TreeGrafter"/>
</dbReference>
<keyword evidence="3 6" id="KW-0812">Transmembrane</keyword>
<dbReference type="HOGENOM" id="CLU_065417_2_0_1"/>
<proteinExistence type="inferred from homology"/>
<dbReference type="OrthoDB" id="5581259at2759"/>
<evidence type="ECO:0000256" key="6">
    <source>
        <dbReference type="SAM" id="Phobius"/>
    </source>
</evidence>
<evidence type="ECO:0000313" key="7">
    <source>
        <dbReference type="EMBL" id="CEJ89940.1"/>
    </source>
</evidence>
<feature type="transmembrane region" description="Helical" evidence="6">
    <location>
        <begin position="101"/>
        <end position="127"/>
    </location>
</feature>
<evidence type="ECO:0000256" key="2">
    <source>
        <dbReference type="ARBA" id="ARBA00007322"/>
    </source>
</evidence>
<dbReference type="GO" id="GO:0005783">
    <property type="term" value="C:endoplasmic reticulum"/>
    <property type="evidence" value="ECO:0007669"/>
    <property type="project" value="TreeGrafter"/>
</dbReference>
<feature type="transmembrane region" description="Helical" evidence="6">
    <location>
        <begin position="21"/>
        <end position="41"/>
    </location>
</feature>
<dbReference type="InterPro" id="IPR005344">
    <property type="entry name" value="TMEM33/Pom33"/>
</dbReference>
<reference evidence="7 8" key="1">
    <citation type="journal article" date="2015" name="Genome Announc.">
        <title>Draft Genome Sequence and Gene Annotation of the Entomopathogenic Fungus Verticillium hemipterigenum.</title>
        <authorList>
            <person name="Horn F."/>
            <person name="Habel A."/>
            <person name="Scharf D.H."/>
            <person name="Dworschak J."/>
            <person name="Brakhage A.A."/>
            <person name="Guthke R."/>
            <person name="Hertweck C."/>
            <person name="Linde J."/>
        </authorList>
    </citation>
    <scope>NUCLEOTIDE SEQUENCE [LARGE SCALE GENOMIC DNA]</scope>
</reference>
<evidence type="ECO:0000256" key="4">
    <source>
        <dbReference type="ARBA" id="ARBA00022989"/>
    </source>
</evidence>
<evidence type="ECO:0000256" key="5">
    <source>
        <dbReference type="ARBA" id="ARBA00023136"/>
    </source>
</evidence>
<dbReference type="AlphaFoldDB" id="A0A0A1THF3"/>
<protein>
    <submittedName>
        <fullName evidence="7">Putative Endoplasmic reticulum protein</fullName>
    </submittedName>
</protein>
<feature type="transmembrane region" description="Helical" evidence="6">
    <location>
        <begin position="53"/>
        <end position="74"/>
    </location>
</feature>
<dbReference type="InterPro" id="IPR051645">
    <property type="entry name" value="PER33/POM33_regulator"/>
</dbReference>
<accession>A0A0A1THF3</accession>
<comment type="similarity">
    <text evidence="2">Belongs to the PER33/POM33 family.</text>
</comment>
<dbReference type="Pfam" id="PF03661">
    <property type="entry name" value="TMEM33_Pom33"/>
    <property type="match status" value="1"/>
</dbReference>
<dbReference type="GO" id="GO:0016020">
    <property type="term" value="C:membrane"/>
    <property type="evidence" value="ECO:0007669"/>
    <property type="project" value="UniProtKB-SubCell"/>
</dbReference>
<dbReference type="STRING" id="1531966.A0A0A1THF3"/>
<dbReference type="PANTHER" id="PTHR12703:SF4">
    <property type="entry name" value="TRANSMEMBRANE PROTEIN 33"/>
    <property type="match status" value="1"/>
</dbReference>
<name>A0A0A1THF3_9HYPO</name>
<dbReference type="PANTHER" id="PTHR12703">
    <property type="entry name" value="TRANSMEMBRANE PROTEIN 33"/>
    <property type="match status" value="1"/>
</dbReference>
<keyword evidence="5 6" id="KW-0472">Membrane</keyword>